<feature type="region of interest" description="Disordered" evidence="1">
    <location>
        <begin position="31"/>
        <end position="62"/>
    </location>
</feature>
<sequence>MALTQLVRTAAQQCAKAAAARSTLSASSALVRAQSTAAGSKGGNKEFKKKPRGADAENEGLYDPYKEYQESSGTRGYREFNPDLYQGEDLNFTWEEPEQMMADKSWPATSGSDLFADLFNVSGKAPSDEKLELILAEAFKRMGHKGINAIELPDISVKIDENDPDREALEIMKLSLLNNGRIKMDDKNEIMKSLIDEIDHLRKDKTTLFKGLE</sequence>
<dbReference type="AlphaFoldDB" id="K3WUH5"/>
<dbReference type="HOGENOM" id="CLU_106945_0_0_1"/>
<keyword evidence="3" id="KW-1185">Reference proteome</keyword>
<dbReference type="OMA" id="HREWEEP"/>
<organism evidence="2 3">
    <name type="scientific">Globisporangium ultimum (strain ATCC 200006 / CBS 805.95 / DAOM BR144)</name>
    <name type="common">Pythium ultimum</name>
    <dbReference type="NCBI Taxonomy" id="431595"/>
    <lineage>
        <taxon>Eukaryota</taxon>
        <taxon>Sar</taxon>
        <taxon>Stramenopiles</taxon>
        <taxon>Oomycota</taxon>
        <taxon>Peronosporomycetes</taxon>
        <taxon>Pythiales</taxon>
        <taxon>Pythiaceae</taxon>
        <taxon>Globisporangium</taxon>
    </lineage>
</organism>
<accession>K3WUH5</accession>
<evidence type="ECO:0000313" key="3">
    <source>
        <dbReference type="Proteomes" id="UP000019132"/>
    </source>
</evidence>
<dbReference type="Proteomes" id="UP000019132">
    <property type="component" value="Unassembled WGS sequence"/>
</dbReference>
<evidence type="ECO:0000256" key="1">
    <source>
        <dbReference type="SAM" id="MobiDB-lite"/>
    </source>
</evidence>
<reference evidence="3" key="1">
    <citation type="journal article" date="2010" name="Genome Biol.">
        <title>Genome sequence of the necrotrophic plant pathogen Pythium ultimum reveals original pathogenicity mechanisms and effector repertoire.</title>
        <authorList>
            <person name="Levesque C.A."/>
            <person name="Brouwer H."/>
            <person name="Cano L."/>
            <person name="Hamilton J.P."/>
            <person name="Holt C."/>
            <person name="Huitema E."/>
            <person name="Raffaele S."/>
            <person name="Robideau G.P."/>
            <person name="Thines M."/>
            <person name="Win J."/>
            <person name="Zerillo M.M."/>
            <person name="Beakes G.W."/>
            <person name="Boore J.L."/>
            <person name="Busam D."/>
            <person name="Dumas B."/>
            <person name="Ferriera S."/>
            <person name="Fuerstenberg S.I."/>
            <person name="Gachon C.M."/>
            <person name="Gaulin E."/>
            <person name="Govers F."/>
            <person name="Grenville-Briggs L."/>
            <person name="Horner N."/>
            <person name="Hostetler J."/>
            <person name="Jiang R.H."/>
            <person name="Johnson J."/>
            <person name="Krajaejun T."/>
            <person name="Lin H."/>
            <person name="Meijer H.J."/>
            <person name="Moore B."/>
            <person name="Morris P."/>
            <person name="Phuntmart V."/>
            <person name="Puiu D."/>
            <person name="Shetty J."/>
            <person name="Stajich J.E."/>
            <person name="Tripathy S."/>
            <person name="Wawra S."/>
            <person name="van West P."/>
            <person name="Whitty B.R."/>
            <person name="Coutinho P.M."/>
            <person name="Henrissat B."/>
            <person name="Martin F."/>
            <person name="Thomas P.D."/>
            <person name="Tyler B.M."/>
            <person name="De Vries R.P."/>
            <person name="Kamoun S."/>
            <person name="Yandell M."/>
            <person name="Tisserat N."/>
            <person name="Buell C.R."/>
        </authorList>
    </citation>
    <scope>NUCLEOTIDE SEQUENCE</scope>
    <source>
        <strain evidence="3">DAOM:BR144</strain>
    </source>
</reference>
<dbReference type="EMBL" id="GL376558">
    <property type="status" value="NOT_ANNOTATED_CDS"/>
    <property type="molecule type" value="Genomic_DNA"/>
</dbReference>
<reference evidence="3" key="2">
    <citation type="submission" date="2010-04" db="EMBL/GenBank/DDBJ databases">
        <authorList>
            <person name="Buell R."/>
            <person name="Hamilton J."/>
            <person name="Hostetler J."/>
        </authorList>
    </citation>
    <scope>NUCLEOTIDE SEQUENCE [LARGE SCALE GENOMIC DNA]</scope>
    <source>
        <strain evidence="3">DAOM:BR144</strain>
    </source>
</reference>
<evidence type="ECO:0000313" key="2">
    <source>
        <dbReference type="EnsemblProtists" id="PYU1_T008622"/>
    </source>
</evidence>
<name>K3WUH5_GLOUD</name>
<dbReference type="EnsemblProtists" id="PYU1_T008622">
    <property type="protein sequence ID" value="PYU1_T008622"/>
    <property type="gene ID" value="PYU1_G008605"/>
</dbReference>
<proteinExistence type="predicted"/>
<dbReference type="InParanoid" id="K3WUH5"/>
<reference evidence="2" key="3">
    <citation type="submission" date="2015-02" db="UniProtKB">
        <authorList>
            <consortium name="EnsemblProtists"/>
        </authorList>
    </citation>
    <scope>IDENTIFICATION</scope>
    <source>
        <strain evidence="2">DAOM BR144</strain>
    </source>
</reference>
<dbReference type="eggNOG" id="ENOG502S0DJ">
    <property type="taxonomic scope" value="Eukaryota"/>
</dbReference>
<protein>
    <submittedName>
        <fullName evidence="2">Uncharacterized protein</fullName>
    </submittedName>
</protein>
<dbReference type="VEuPathDB" id="FungiDB:PYU1_G008605"/>